<sequence>MNTRTLTEATTPAPLSGADRDVVRTLAFVALTVVAGHALAALIGAAGLEAAPAVVADWHGNVAASR</sequence>
<dbReference type="EMBL" id="JABFBC010000001">
    <property type="protein sequence ID" value="NNU80466.1"/>
    <property type="molecule type" value="Genomic_DNA"/>
</dbReference>
<organism evidence="2 3">
    <name type="scientific">Halovulum dunhuangense</name>
    <dbReference type="NCBI Taxonomy" id="1505036"/>
    <lineage>
        <taxon>Bacteria</taxon>
        <taxon>Pseudomonadati</taxon>
        <taxon>Pseudomonadota</taxon>
        <taxon>Alphaproteobacteria</taxon>
        <taxon>Rhodobacterales</taxon>
        <taxon>Paracoccaceae</taxon>
        <taxon>Halovulum</taxon>
    </lineage>
</organism>
<evidence type="ECO:0000313" key="2">
    <source>
        <dbReference type="EMBL" id="NNU80466.1"/>
    </source>
</evidence>
<protein>
    <submittedName>
        <fullName evidence="2">Uncharacterized protein</fullName>
    </submittedName>
</protein>
<keyword evidence="1" id="KW-0472">Membrane</keyword>
<evidence type="ECO:0000256" key="1">
    <source>
        <dbReference type="SAM" id="Phobius"/>
    </source>
</evidence>
<name>A0A849L2C0_9RHOB</name>
<dbReference type="AlphaFoldDB" id="A0A849L2C0"/>
<dbReference type="Proteomes" id="UP000572377">
    <property type="component" value="Unassembled WGS sequence"/>
</dbReference>
<reference evidence="2 3" key="1">
    <citation type="submission" date="2020-05" db="EMBL/GenBank/DDBJ databases">
        <title>Gimesia benthica sp. nov., a novel planctomycete isolated from a deep-sea water sample of the Northwest Indian Ocean.</title>
        <authorList>
            <person name="Wang J."/>
            <person name="Ruan C."/>
            <person name="Song L."/>
            <person name="Zhu Y."/>
            <person name="Li A."/>
            <person name="Zheng X."/>
            <person name="Wang L."/>
            <person name="Lu Z."/>
            <person name="Huang Y."/>
            <person name="Du W."/>
            <person name="Zhou Y."/>
            <person name="Huang L."/>
            <person name="Dai X."/>
        </authorList>
    </citation>
    <scope>NUCLEOTIDE SEQUENCE [LARGE SCALE GENOMIC DNA]</scope>
    <source>
        <strain evidence="2 3">YYQ-30</strain>
    </source>
</reference>
<evidence type="ECO:0000313" key="3">
    <source>
        <dbReference type="Proteomes" id="UP000572377"/>
    </source>
</evidence>
<keyword evidence="1" id="KW-0812">Transmembrane</keyword>
<feature type="transmembrane region" description="Helical" evidence="1">
    <location>
        <begin position="26"/>
        <end position="48"/>
    </location>
</feature>
<keyword evidence="3" id="KW-1185">Reference proteome</keyword>
<gene>
    <name evidence="2" type="ORF">HMH01_08435</name>
</gene>
<dbReference type="RefSeq" id="WP_171324252.1">
    <property type="nucleotide sequence ID" value="NZ_JABFBC010000001.1"/>
</dbReference>
<comment type="caution">
    <text evidence="2">The sequence shown here is derived from an EMBL/GenBank/DDBJ whole genome shotgun (WGS) entry which is preliminary data.</text>
</comment>
<accession>A0A849L2C0</accession>
<proteinExistence type="predicted"/>
<keyword evidence="1" id="KW-1133">Transmembrane helix</keyword>